<feature type="compositionally biased region" description="Low complexity" evidence="1">
    <location>
        <begin position="185"/>
        <end position="201"/>
    </location>
</feature>
<dbReference type="EMBL" id="CYKH01001664">
    <property type="protein sequence ID" value="CUG88621.1"/>
    <property type="molecule type" value="Genomic_DNA"/>
</dbReference>
<feature type="compositionally biased region" description="Low complexity" evidence="1">
    <location>
        <begin position="511"/>
        <end position="523"/>
    </location>
</feature>
<proteinExistence type="predicted"/>
<feature type="region of interest" description="Disordered" evidence="1">
    <location>
        <begin position="326"/>
        <end position="389"/>
    </location>
</feature>
<accession>A0A0S4JB57</accession>
<feature type="region of interest" description="Disordered" evidence="1">
    <location>
        <begin position="172"/>
        <end position="206"/>
    </location>
</feature>
<organism evidence="2 3">
    <name type="scientific">Bodo saltans</name>
    <name type="common">Flagellated protozoan</name>
    <dbReference type="NCBI Taxonomy" id="75058"/>
    <lineage>
        <taxon>Eukaryota</taxon>
        <taxon>Discoba</taxon>
        <taxon>Euglenozoa</taxon>
        <taxon>Kinetoplastea</taxon>
        <taxon>Metakinetoplastina</taxon>
        <taxon>Eubodonida</taxon>
        <taxon>Bodonidae</taxon>
        <taxon>Bodo</taxon>
    </lineage>
</organism>
<dbReference type="PANTHER" id="PTHR39666:SF1">
    <property type="entry name" value="NUCLEAR PORE COMPLEX NUP2_50_61 DOMAIN-CONTAINING PROTEIN"/>
    <property type="match status" value="1"/>
</dbReference>
<feature type="region of interest" description="Disordered" evidence="1">
    <location>
        <begin position="588"/>
        <end position="616"/>
    </location>
</feature>
<feature type="region of interest" description="Disordered" evidence="1">
    <location>
        <begin position="404"/>
        <end position="426"/>
    </location>
</feature>
<evidence type="ECO:0000256" key="1">
    <source>
        <dbReference type="SAM" id="MobiDB-lite"/>
    </source>
</evidence>
<keyword evidence="3" id="KW-1185">Reference proteome</keyword>
<dbReference type="VEuPathDB" id="TriTrypDB:BSAL_16465"/>
<dbReference type="OrthoDB" id="277199at2759"/>
<evidence type="ECO:0000313" key="3">
    <source>
        <dbReference type="Proteomes" id="UP000051952"/>
    </source>
</evidence>
<protein>
    <submittedName>
        <fullName evidence="2">Uncharacterized protein</fullName>
    </submittedName>
</protein>
<name>A0A0S4JB57_BODSA</name>
<feature type="compositionally biased region" description="Low complexity" evidence="1">
    <location>
        <begin position="326"/>
        <end position="352"/>
    </location>
</feature>
<gene>
    <name evidence="2" type="ORF">BSAL_16465</name>
</gene>
<feature type="compositionally biased region" description="Low complexity" evidence="1">
    <location>
        <begin position="369"/>
        <end position="381"/>
    </location>
</feature>
<feature type="region of interest" description="Disordered" evidence="1">
    <location>
        <begin position="439"/>
        <end position="524"/>
    </location>
</feature>
<dbReference type="Proteomes" id="UP000051952">
    <property type="component" value="Unassembled WGS sequence"/>
</dbReference>
<reference evidence="3" key="1">
    <citation type="submission" date="2015-09" db="EMBL/GenBank/DDBJ databases">
        <authorList>
            <consortium name="Pathogen Informatics"/>
        </authorList>
    </citation>
    <scope>NUCLEOTIDE SEQUENCE [LARGE SCALE GENOMIC DNA]</scope>
    <source>
        <strain evidence="3">Lake Konstanz</strain>
    </source>
</reference>
<dbReference type="PANTHER" id="PTHR39666">
    <property type="entry name" value="RANBP2-TYPE DOMAIN-CONTAINING PROTEIN"/>
    <property type="match status" value="1"/>
</dbReference>
<evidence type="ECO:0000313" key="2">
    <source>
        <dbReference type="EMBL" id="CUG88621.1"/>
    </source>
</evidence>
<feature type="compositionally biased region" description="Low complexity" evidence="1">
    <location>
        <begin position="410"/>
        <end position="421"/>
    </location>
</feature>
<feature type="compositionally biased region" description="Basic and acidic residues" evidence="1">
    <location>
        <begin position="493"/>
        <end position="509"/>
    </location>
</feature>
<sequence>MPPLTTDDKALLRRRLLLLFRKYSPSRLVEISDLIDATKAATVAAAMSPFVKEYGPEPTFYQATKQERADLEKRLTEFYNEHEPAKLSSVPTLVTRYLDMPDELFDALGKKYRPAETAEAAKKRTEALDAFKQKLREEFTARCPEKLSQLERLAAEYVDHQSTLLNEIRNTHPVLPTSNAGEQPAAGSSSSGSDAGTNAAASPPPTTITWRDRVIRMYSRYQPDKLPSVDGLMIKYAGMEAQMLSALVLKYGPEPGPELESKNSSIEGRIRVRLERYFKFYNEEKVASIPQIMKAFEGEWDALWEALTAKYGPESAVVPLGDEAVASSAAPPTSSGVQGSAAAQTQPSTTASSPPPAEHAAVTQPPPSAQESAPDASAQAAHPPPPSAIKVETVHAPASAEEAVLPIKSPTPQTPSQAAPPLEGEPVHATDVVVAPTNEESLPPLRDSTPTNEGPSQPPPAPQPVDTNHQESRATTTVTPLRPENAGQVSTTSRKEEEGVVSTTHHDEAAAADSAPQQQPSQDLETEALKRRIERVFEEHDPAKLPSVPGILKKYSGMERELLRAVIQKYCPGEESTEAALHAPLQAAQPANTDGDAVVTAQEPPRRSEAPAESIPVDEDEDIVTLPPPEHQPTGITEDTAPLLDESEDPITVEENTTKKISLDGATMRQLDELIASYFPGEGQQILRLCVWNAVVKIPATPADRAEEALQALLSEVTMELQRHRKVVLTLLPTLSLLPSTSSSSDINRGKTPIPPRIACACRIWKFLKFDISALDDGVTMEGLLSGLDDLWNWCNDEDMLMDLLVGAG</sequence>
<dbReference type="AlphaFoldDB" id="A0A0S4JB57"/>